<dbReference type="InterPro" id="IPR017853">
    <property type="entry name" value="GH"/>
</dbReference>
<sequence>MHEGSSPAWVDNAIWWHVYPLGFLGADPTGVIRKPGRTVAAIEPWLDYVLDLGLNGIVLAPIFESETHGYDTTDYFQIDTRLGTEADLVSLVAAARGRGIRVLLDGVFNHVGRSFRSPAPTDGDLLERTSTGEVVTFEGHEGLVVLNHDDERVADLVVEAMAYWLDRGIDGWRLDAAYAVPPAFWARVLPRVRERHPDAYFMGEYLQADYTEVVREGRLDSATQYELWQAIWHSIEDENFFELDWALTRHNGFLETFVPYTFIGNHDVTRIASQITDARHHPHALVLLLVLGGTPSIYYGDERGLRAVKETRWGGDDEIRPVYPDDPADFAAGGETFRLHQELIGLRRRNPWLVRATTSAVICTNTQYVIEVVADEGRLFVALNLSDEALPARIAQADLVAGHATETAGGWQVASHGWAVWQETPGERD</sequence>
<evidence type="ECO:0000259" key="3">
    <source>
        <dbReference type="SMART" id="SM00642"/>
    </source>
</evidence>
<dbReference type="Pfam" id="PF00128">
    <property type="entry name" value="Alpha-amylase"/>
    <property type="match status" value="2"/>
</dbReference>
<comment type="caution">
    <text evidence="4">The sequence shown here is derived from an EMBL/GenBank/DDBJ whole genome shotgun (WGS) entry which is preliminary data.</text>
</comment>
<keyword evidence="1" id="KW-0378">Hydrolase</keyword>
<gene>
    <name evidence="4" type="ORF">GCM10009777_02250</name>
</gene>
<evidence type="ECO:0000256" key="1">
    <source>
        <dbReference type="ARBA" id="ARBA00022801"/>
    </source>
</evidence>
<dbReference type="SMART" id="SM00642">
    <property type="entry name" value="Aamy"/>
    <property type="match status" value="1"/>
</dbReference>
<dbReference type="Proteomes" id="UP001500326">
    <property type="component" value="Unassembled WGS sequence"/>
</dbReference>
<keyword evidence="2" id="KW-0326">Glycosidase</keyword>
<dbReference type="PANTHER" id="PTHR10357:SF210">
    <property type="entry name" value="MALTODEXTRIN GLUCOSIDASE"/>
    <property type="match status" value="1"/>
</dbReference>
<keyword evidence="5" id="KW-1185">Reference proteome</keyword>
<dbReference type="Gene3D" id="3.20.20.80">
    <property type="entry name" value="Glycosidases"/>
    <property type="match status" value="2"/>
</dbReference>
<accession>A0ABN2RRN1</accession>
<dbReference type="RefSeq" id="WP_344057711.1">
    <property type="nucleotide sequence ID" value="NZ_BAAAOH010000001.1"/>
</dbReference>
<name>A0ABN2RRN1_9MICO</name>
<proteinExistence type="predicted"/>
<evidence type="ECO:0000313" key="5">
    <source>
        <dbReference type="Proteomes" id="UP001500326"/>
    </source>
</evidence>
<reference evidence="4 5" key="1">
    <citation type="journal article" date="2019" name="Int. J. Syst. Evol. Microbiol.">
        <title>The Global Catalogue of Microorganisms (GCM) 10K type strain sequencing project: providing services to taxonomists for standard genome sequencing and annotation.</title>
        <authorList>
            <consortium name="The Broad Institute Genomics Platform"/>
            <consortium name="The Broad Institute Genome Sequencing Center for Infectious Disease"/>
            <person name="Wu L."/>
            <person name="Ma J."/>
        </authorList>
    </citation>
    <scope>NUCLEOTIDE SEQUENCE [LARGE SCALE GENOMIC DNA]</scope>
    <source>
        <strain evidence="4 5">JCM 14902</strain>
    </source>
</reference>
<protein>
    <submittedName>
        <fullName evidence="4">Alpha-amylase family protein</fullName>
    </submittedName>
</protein>
<dbReference type="EMBL" id="BAAAOH010000001">
    <property type="protein sequence ID" value="GAA1973629.1"/>
    <property type="molecule type" value="Genomic_DNA"/>
</dbReference>
<dbReference type="InterPro" id="IPR006047">
    <property type="entry name" value="GH13_cat_dom"/>
</dbReference>
<feature type="domain" description="Glycosyl hydrolase family 13 catalytic" evidence="3">
    <location>
        <begin position="17"/>
        <end position="347"/>
    </location>
</feature>
<dbReference type="SUPFAM" id="SSF51445">
    <property type="entry name" value="(Trans)glycosidases"/>
    <property type="match status" value="1"/>
</dbReference>
<dbReference type="PANTHER" id="PTHR10357">
    <property type="entry name" value="ALPHA-AMYLASE FAMILY MEMBER"/>
    <property type="match status" value="1"/>
</dbReference>
<evidence type="ECO:0000313" key="4">
    <source>
        <dbReference type="EMBL" id="GAA1973629.1"/>
    </source>
</evidence>
<organism evidence="4 5">
    <name type="scientific">Microbacterium pumilum</name>
    <dbReference type="NCBI Taxonomy" id="344165"/>
    <lineage>
        <taxon>Bacteria</taxon>
        <taxon>Bacillati</taxon>
        <taxon>Actinomycetota</taxon>
        <taxon>Actinomycetes</taxon>
        <taxon>Micrococcales</taxon>
        <taxon>Microbacteriaceae</taxon>
        <taxon>Microbacterium</taxon>
    </lineage>
</organism>
<evidence type="ECO:0000256" key="2">
    <source>
        <dbReference type="ARBA" id="ARBA00023295"/>
    </source>
</evidence>